<evidence type="ECO:0000259" key="1">
    <source>
        <dbReference type="Pfam" id="PF00561"/>
    </source>
</evidence>
<keyword evidence="3" id="KW-1185">Reference proteome</keyword>
<proteinExistence type="predicted"/>
<name>A0A7D7UB98_9MOLU</name>
<organism evidence="2 3">
    <name type="scientific">Mycoplasma tullyi</name>
    <dbReference type="NCBI Taxonomy" id="1612150"/>
    <lineage>
        <taxon>Bacteria</taxon>
        <taxon>Bacillati</taxon>
        <taxon>Mycoplasmatota</taxon>
        <taxon>Mollicutes</taxon>
        <taxon>Mycoplasmataceae</taxon>
        <taxon>Mycoplasma</taxon>
    </lineage>
</organism>
<dbReference type="PANTHER" id="PTHR43194:SF2">
    <property type="entry name" value="PEROXISOMAL MEMBRANE PROTEIN LPX1"/>
    <property type="match status" value="1"/>
</dbReference>
<dbReference type="PANTHER" id="PTHR43194">
    <property type="entry name" value="HYDROLASE ALPHA/BETA FOLD FAMILY"/>
    <property type="match status" value="1"/>
</dbReference>
<dbReference type="EMBL" id="CP059674">
    <property type="protein sequence ID" value="QMT98804.1"/>
    <property type="molecule type" value="Genomic_DNA"/>
</dbReference>
<dbReference type="InterPro" id="IPR050228">
    <property type="entry name" value="Carboxylesterase_BioH"/>
</dbReference>
<dbReference type="SUPFAM" id="SSF53474">
    <property type="entry name" value="alpha/beta-Hydrolases"/>
    <property type="match status" value="1"/>
</dbReference>
<evidence type="ECO:0000313" key="2">
    <source>
        <dbReference type="EMBL" id="QMT98804.1"/>
    </source>
</evidence>
<sequence>MPRLTNPLLTHELTNKKHKYNAIFVHGFSSSHNKHSEIFKRLNDELVNYYTFDLPGHGQNQLEEKPELKLDYFADLVVDFINQKQLDNVILIGHSMGGGICSIVNYLIPQKIKALILEAPLNPTIFTFDKKRIFDSFKSFGKSTFLDVLKKEDEFNDQISLVGWIKKIYKTNKDKIPLLLNLISLKSKNLLDNAYKTLNNKPVLLIFGENDVVIPPTKTIKYVSQYTNCLTTRIVDEAAHLPHSINKELYYYFVKDFILKLN</sequence>
<reference evidence="2 3" key="1">
    <citation type="journal article" date="2017" name="Int. J. Syst. Evol. Microbiol.">
        <title>Mycoplasma tullyi sp. nov., isolated from penguins of the genus Spheniscus.</title>
        <authorList>
            <person name="Yavari C.A."/>
            <person name="Ramirez A.S."/>
            <person name="Nicholas R.A.J."/>
            <person name="Radford A.D."/>
            <person name="Darby A.C."/>
            <person name="Bradbury J.M."/>
        </authorList>
    </citation>
    <scope>NUCLEOTIDE SEQUENCE [LARGE SCALE GENOMIC DNA]</scope>
    <source>
        <strain evidence="2 3">56A97T</strain>
    </source>
</reference>
<dbReference type="Gene3D" id="3.40.50.1820">
    <property type="entry name" value="alpha/beta hydrolase"/>
    <property type="match status" value="1"/>
</dbReference>
<dbReference type="Proteomes" id="UP000514704">
    <property type="component" value="Chromosome"/>
</dbReference>
<dbReference type="AlphaFoldDB" id="A0A7D7UB98"/>
<dbReference type="InterPro" id="IPR000073">
    <property type="entry name" value="AB_hydrolase_1"/>
</dbReference>
<gene>
    <name evidence="2" type="ORF">H3143_01600</name>
</gene>
<dbReference type="Pfam" id="PF00561">
    <property type="entry name" value="Abhydrolase_1"/>
    <property type="match status" value="1"/>
</dbReference>
<dbReference type="GO" id="GO:0016787">
    <property type="term" value="F:hydrolase activity"/>
    <property type="evidence" value="ECO:0007669"/>
    <property type="project" value="UniProtKB-KW"/>
</dbReference>
<dbReference type="InterPro" id="IPR029058">
    <property type="entry name" value="AB_hydrolase_fold"/>
</dbReference>
<dbReference type="RefSeq" id="WP_182079077.1">
    <property type="nucleotide sequence ID" value="NZ_CP059674.1"/>
</dbReference>
<protein>
    <submittedName>
        <fullName evidence="2">Alpha/beta hydrolase</fullName>
    </submittedName>
</protein>
<keyword evidence="2" id="KW-0378">Hydrolase</keyword>
<evidence type="ECO:0000313" key="3">
    <source>
        <dbReference type="Proteomes" id="UP000514704"/>
    </source>
</evidence>
<feature type="domain" description="AB hydrolase-1" evidence="1">
    <location>
        <begin position="23"/>
        <end position="135"/>
    </location>
</feature>
<dbReference type="KEGG" id="mtuy:H3143_01600"/>
<accession>A0A7D7UB98</accession>